<keyword evidence="6" id="KW-0966">Cell projection</keyword>
<comment type="caution">
    <text evidence="6">The sequence shown here is derived from an EMBL/GenBank/DDBJ whole genome shotgun (WGS) entry which is preliminary data.</text>
</comment>
<dbReference type="EMBL" id="BNCI01000002">
    <property type="protein sequence ID" value="GHF25033.1"/>
    <property type="molecule type" value="Genomic_DNA"/>
</dbReference>
<sequence length="307" mass="33439">MGRISSFGQQQTMVQSLMNNQERVFDGQRKIATGKKTDEYAGLGSDTGTVLGSRAFKSRIEAYQSTITKVRGKLDANDVQLGGMIDSVESLKDNILSALSSNQAEGFSEVLNQTFKFVVNSLNTNFDSGYLFGGVKTGTRPVNVSELADLSALPAISDGFDNGTLAFEARVADGVDLEFGILASDVATELFTIIKDLYDFDQGPSGPLQGEMDSTQFSFLQTELGNLTNAIDGMRQIQMNNGLIYERIDVVNEQHADTNVFLETFIAEIEDVDMAEVVTRLNNDQVALEASYQAVGSLSQLTLLRFL</sequence>
<dbReference type="InterPro" id="IPR001492">
    <property type="entry name" value="Flagellin"/>
</dbReference>
<dbReference type="InterPro" id="IPR001029">
    <property type="entry name" value="Flagellin_N"/>
</dbReference>
<evidence type="ECO:0000259" key="5">
    <source>
        <dbReference type="Pfam" id="PF00700"/>
    </source>
</evidence>
<feature type="domain" description="Flagellin C-terminal" evidence="5">
    <location>
        <begin position="225"/>
        <end position="307"/>
    </location>
</feature>
<comment type="function">
    <text evidence="3">Flagellin is the subunit protein which polymerizes to form the filaments of bacterial flagella.</text>
</comment>
<evidence type="ECO:0000313" key="7">
    <source>
        <dbReference type="Proteomes" id="UP000630923"/>
    </source>
</evidence>
<dbReference type="PANTHER" id="PTHR42792:SF1">
    <property type="entry name" value="FLAGELLAR HOOK-ASSOCIATED PROTEIN 3"/>
    <property type="match status" value="1"/>
</dbReference>
<keyword evidence="2 3" id="KW-0975">Bacterial flagellum</keyword>
<comment type="similarity">
    <text evidence="1 3">Belongs to the bacterial flagellin family.</text>
</comment>
<evidence type="ECO:0000256" key="1">
    <source>
        <dbReference type="ARBA" id="ARBA00005709"/>
    </source>
</evidence>
<dbReference type="Pfam" id="PF00669">
    <property type="entry name" value="Flagellin_N"/>
    <property type="match status" value="1"/>
</dbReference>
<dbReference type="GO" id="GO:0005198">
    <property type="term" value="F:structural molecule activity"/>
    <property type="evidence" value="ECO:0007669"/>
    <property type="project" value="UniProtKB-UniRule"/>
</dbReference>
<accession>A0A919ASP3</accession>
<dbReference type="Proteomes" id="UP000630923">
    <property type="component" value="Unassembled WGS sequence"/>
</dbReference>
<organism evidence="6 7">
    <name type="scientific">Kordiimonas sediminis</name>
    <dbReference type="NCBI Taxonomy" id="1735581"/>
    <lineage>
        <taxon>Bacteria</taxon>
        <taxon>Pseudomonadati</taxon>
        <taxon>Pseudomonadota</taxon>
        <taxon>Alphaproteobacteria</taxon>
        <taxon>Kordiimonadales</taxon>
        <taxon>Kordiimonadaceae</taxon>
        <taxon>Kordiimonas</taxon>
    </lineage>
</organism>
<keyword evidence="6" id="KW-0969">Cilium</keyword>
<dbReference type="SUPFAM" id="SSF64518">
    <property type="entry name" value="Phase 1 flagellin"/>
    <property type="match status" value="1"/>
</dbReference>
<dbReference type="PANTHER" id="PTHR42792">
    <property type="entry name" value="FLAGELLIN"/>
    <property type="match status" value="1"/>
</dbReference>
<name>A0A919ASP3_9PROT</name>
<evidence type="ECO:0000259" key="4">
    <source>
        <dbReference type="Pfam" id="PF00669"/>
    </source>
</evidence>
<evidence type="ECO:0000256" key="2">
    <source>
        <dbReference type="ARBA" id="ARBA00023143"/>
    </source>
</evidence>
<keyword evidence="7" id="KW-1185">Reference proteome</keyword>
<gene>
    <name evidence="6" type="primary">flgL</name>
    <name evidence="6" type="ORF">GCM10017044_19760</name>
</gene>
<evidence type="ECO:0000256" key="3">
    <source>
        <dbReference type="RuleBase" id="RU362073"/>
    </source>
</evidence>
<feature type="domain" description="Flagellin N-terminal" evidence="4">
    <location>
        <begin position="4"/>
        <end position="137"/>
    </location>
</feature>
<dbReference type="InterPro" id="IPR046358">
    <property type="entry name" value="Flagellin_C"/>
</dbReference>
<dbReference type="GO" id="GO:0009288">
    <property type="term" value="C:bacterial-type flagellum"/>
    <property type="evidence" value="ECO:0007669"/>
    <property type="project" value="UniProtKB-SubCell"/>
</dbReference>
<protein>
    <recommendedName>
        <fullName evidence="3">Flagellin</fullName>
    </recommendedName>
</protein>
<comment type="subcellular location">
    <subcellularLocation>
        <location evidence="3">Secreted</location>
    </subcellularLocation>
    <subcellularLocation>
        <location evidence="3">Bacterial flagellum</location>
    </subcellularLocation>
</comment>
<dbReference type="Pfam" id="PF00700">
    <property type="entry name" value="Flagellin_C"/>
    <property type="match status" value="1"/>
</dbReference>
<proteinExistence type="inferred from homology"/>
<reference evidence="6" key="1">
    <citation type="journal article" date="2014" name="Int. J. Syst. Evol. Microbiol.">
        <title>Complete genome sequence of Corynebacterium casei LMG S-19264T (=DSM 44701T), isolated from a smear-ripened cheese.</title>
        <authorList>
            <consortium name="US DOE Joint Genome Institute (JGI-PGF)"/>
            <person name="Walter F."/>
            <person name="Albersmeier A."/>
            <person name="Kalinowski J."/>
            <person name="Ruckert C."/>
        </authorList>
    </citation>
    <scope>NUCLEOTIDE SEQUENCE</scope>
    <source>
        <strain evidence="6">KCTC 42590</strain>
    </source>
</reference>
<keyword evidence="3" id="KW-0964">Secreted</keyword>
<dbReference type="RefSeq" id="WP_191252472.1">
    <property type="nucleotide sequence ID" value="NZ_BNCI01000002.1"/>
</dbReference>
<dbReference type="Gene3D" id="1.20.1330.10">
    <property type="entry name" value="f41 fragment of flagellin, N-terminal domain"/>
    <property type="match status" value="1"/>
</dbReference>
<reference evidence="6" key="2">
    <citation type="submission" date="2020-09" db="EMBL/GenBank/DDBJ databases">
        <authorList>
            <person name="Sun Q."/>
            <person name="Kim S."/>
        </authorList>
    </citation>
    <scope>NUCLEOTIDE SEQUENCE</scope>
    <source>
        <strain evidence="6">KCTC 42590</strain>
    </source>
</reference>
<evidence type="ECO:0000313" key="6">
    <source>
        <dbReference type="EMBL" id="GHF25033.1"/>
    </source>
</evidence>
<dbReference type="AlphaFoldDB" id="A0A919ASP3"/>
<keyword evidence="6" id="KW-0282">Flagellum</keyword>
<dbReference type="GO" id="GO:0005576">
    <property type="term" value="C:extracellular region"/>
    <property type="evidence" value="ECO:0007669"/>
    <property type="project" value="UniProtKB-SubCell"/>
</dbReference>